<dbReference type="Proteomes" id="UP000800093">
    <property type="component" value="Unassembled WGS sequence"/>
</dbReference>
<evidence type="ECO:0000313" key="3">
    <source>
        <dbReference type="Proteomes" id="UP000800093"/>
    </source>
</evidence>
<comment type="caution">
    <text evidence="2">The sequence shown here is derived from an EMBL/GenBank/DDBJ whole genome shotgun (WGS) entry which is preliminary data.</text>
</comment>
<keyword evidence="3" id="KW-1185">Reference proteome</keyword>
<feature type="region of interest" description="Disordered" evidence="1">
    <location>
        <begin position="395"/>
        <end position="431"/>
    </location>
</feature>
<accession>A0A9P4N3X5</accession>
<dbReference type="OrthoDB" id="3798921at2759"/>
<feature type="compositionally biased region" description="Polar residues" evidence="1">
    <location>
        <begin position="536"/>
        <end position="555"/>
    </location>
</feature>
<feature type="compositionally biased region" description="Polar residues" evidence="1">
    <location>
        <begin position="213"/>
        <end position="225"/>
    </location>
</feature>
<feature type="compositionally biased region" description="Pro residues" evidence="1">
    <location>
        <begin position="417"/>
        <end position="430"/>
    </location>
</feature>
<proteinExistence type="predicted"/>
<feature type="compositionally biased region" description="Low complexity" evidence="1">
    <location>
        <begin position="113"/>
        <end position="142"/>
    </location>
</feature>
<feature type="compositionally biased region" description="Pro residues" evidence="1">
    <location>
        <begin position="518"/>
        <end position="534"/>
    </location>
</feature>
<reference evidence="3" key="1">
    <citation type="journal article" date="2020" name="Stud. Mycol.">
        <title>101 Dothideomycetes genomes: A test case for predicting lifestyles and emergence of pathogens.</title>
        <authorList>
            <person name="Haridas S."/>
            <person name="Albert R."/>
            <person name="Binder M."/>
            <person name="Bloem J."/>
            <person name="LaButti K."/>
            <person name="Salamov A."/>
            <person name="Andreopoulos B."/>
            <person name="Baker S."/>
            <person name="Barry K."/>
            <person name="Bills G."/>
            <person name="Bluhm B."/>
            <person name="Cannon C."/>
            <person name="Castanera R."/>
            <person name="Culley D."/>
            <person name="Daum C."/>
            <person name="Ezra D."/>
            <person name="Gonzalez J."/>
            <person name="Henrissat B."/>
            <person name="Kuo A."/>
            <person name="Liang C."/>
            <person name="Lipzen A."/>
            <person name="Lutzoni F."/>
            <person name="Magnuson J."/>
            <person name="Mondo S."/>
            <person name="Nolan M."/>
            <person name="Ohm R."/>
            <person name="Pangilinan J."/>
            <person name="Park H.-J."/>
            <person name="Ramirez L."/>
            <person name="Alfaro M."/>
            <person name="Sun H."/>
            <person name="Tritt A."/>
            <person name="Yoshinaga Y."/>
            <person name="Zwiers L.-H."/>
            <person name="Turgeon B."/>
            <person name="Goodwin S."/>
            <person name="Spatafora J."/>
            <person name="Crous P."/>
            <person name="Grigoriev I."/>
        </authorList>
    </citation>
    <scope>NUCLEOTIDE SEQUENCE [LARGE SCALE GENOMIC DNA]</scope>
    <source>
        <strain evidence="3">CBS 304.66</strain>
    </source>
</reference>
<feature type="region of interest" description="Disordered" evidence="1">
    <location>
        <begin position="92"/>
        <end position="228"/>
    </location>
</feature>
<sequence>MSGTSLAGSFKDCGPGNLPQIDFSCTGPACSTLNEFPGGTALGDGSSLKYSSEASCESENTNYLSQFVFSQPPPEIDHYVSQEQNITLPDCKGLHVESDGTSAGTRVDSLTRSSGPGCEPEPPSESSSALPLEPPLESSSVAPPEPQPTEPGSVQSSAEPVEGSSTIVVPLPSPSEPGFVASSEVPLPGSTSIPIGEIPSPTEESGTPPTNIPGPTSSEPAQFTGSGARHHPKTGVLLLLLFILSLLIQDTSAYILNRESIQSIERRDTYALRIRQLTNNLGTFATQLGGYVATKVEEDGGEGETFADGLISDTLSTICLDFFAGGAPEVFSPVVVENCITAIYDDSSAVGPEQEFLAVFGASMFCNYLTSQAYPIANEFSSEACEGLEELIVEPSAPSSSVPEPTVPPVQSSALPLEPPEAPSSIPIPPSSSSALVPPPSIIVPPSSSALVPPPSIIVPPSSSALVLPPSIIVPPSSSALVTPPSIIVPPSSSALVPPSSSIAPLPSSTNQPSTETPLPPPTLEPPSPLPPTTSAPFTNSSITSVTPTSTEFPPECTASTEATCDGECVDLTSDPNNCGECGIVCSSGTCSNGACSSNSCTGQTCSTFTSCGPGGNCVCASIVDNTGFCVDGTTSCGGLASCATSLDCPLGAVCAVGTCCSGNVCIVADTCGGFSNGTDAGLLVRGWTGDTIARKASWDQ</sequence>
<feature type="compositionally biased region" description="Low complexity" evidence="1">
    <location>
        <begin position="395"/>
        <end position="416"/>
    </location>
</feature>
<feature type="compositionally biased region" description="Polar residues" evidence="1">
    <location>
        <begin position="99"/>
        <end position="112"/>
    </location>
</feature>
<name>A0A9P4N3X5_9PLEO</name>
<dbReference type="EMBL" id="ML986932">
    <property type="protein sequence ID" value="KAF2257561.1"/>
    <property type="molecule type" value="Genomic_DNA"/>
</dbReference>
<gene>
    <name evidence="2" type="ORF">CC78DRAFT_622512</name>
</gene>
<feature type="compositionally biased region" description="Low complexity" evidence="1">
    <location>
        <begin position="199"/>
        <end position="209"/>
    </location>
</feature>
<protein>
    <submittedName>
        <fullName evidence="2">Uncharacterized protein</fullName>
    </submittedName>
</protein>
<feature type="compositionally biased region" description="Polar residues" evidence="1">
    <location>
        <begin position="150"/>
        <end position="167"/>
    </location>
</feature>
<evidence type="ECO:0000313" key="2">
    <source>
        <dbReference type="EMBL" id="KAF2257561.1"/>
    </source>
</evidence>
<dbReference type="AlphaFoldDB" id="A0A9P4N3X5"/>
<organism evidence="2 3">
    <name type="scientific">Lojkania enalia</name>
    <dbReference type="NCBI Taxonomy" id="147567"/>
    <lineage>
        <taxon>Eukaryota</taxon>
        <taxon>Fungi</taxon>
        <taxon>Dikarya</taxon>
        <taxon>Ascomycota</taxon>
        <taxon>Pezizomycotina</taxon>
        <taxon>Dothideomycetes</taxon>
        <taxon>Pleosporomycetidae</taxon>
        <taxon>Pleosporales</taxon>
        <taxon>Pleosporales incertae sedis</taxon>
        <taxon>Lojkania</taxon>
    </lineage>
</organism>
<evidence type="ECO:0000256" key="1">
    <source>
        <dbReference type="SAM" id="MobiDB-lite"/>
    </source>
</evidence>
<feature type="compositionally biased region" description="Low complexity" evidence="1">
    <location>
        <begin position="498"/>
        <end position="517"/>
    </location>
</feature>
<feature type="region of interest" description="Disordered" evidence="1">
    <location>
        <begin position="498"/>
        <end position="555"/>
    </location>
</feature>